<dbReference type="SMART" id="SM00829">
    <property type="entry name" value="PKS_ER"/>
    <property type="match status" value="1"/>
</dbReference>
<evidence type="ECO:0000256" key="8">
    <source>
        <dbReference type="ARBA" id="ARBA00023315"/>
    </source>
</evidence>
<dbReference type="InterPro" id="IPR015083">
    <property type="entry name" value="NorB/c/GfsB-D-like_docking"/>
</dbReference>
<dbReference type="GO" id="GO:0006633">
    <property type="term" value="P:fatty acid biosynthetic process"/>
    <property type="evidence" value="ECO:0007669"/>
    <property type="project" value="InterPro"/>
</dbReference>
<dbReference type="InterPro" id="IPR050091">
    <property type="entry name" value="PKS_NRPS_Biosynth_Enz"/>
</dbReference>
<dbReference type="Pfam" id="PF18369">
    <property type="entry name" value="PKS_DE"/>
    <property type="match status" value="1"/>
</dbReference>
<dbReference type="GO" id="GO:0004315">
    <property type="term" value="F:3-oxoacyl-[acyl-carrier-protein] synthase activity"/>
    <property type="evidence" value="ECO:0007669"/>
    <property type="project" value="InterPro"/>
</dbReference>
<dbReference type="Gene3D" id="3.40.47.10">
    <property type="match status" value="2"/>
</dbReference>
<feature type="domain" description="Carrier" evidence="11">
    <location>
        <begin position="1483"/>
        <end position="1558"/>
    </location>
</feature>
<dbReference type="InterPro" id="IPR036736">
    <property type="entry name" value="ACP-like_sf"/>
</dbReference>
<dbReference type="GO" id="GO:0031177">
    <property type="term" value="F:phosphopantetheine binding"/>
    <property type="evidence" value="ECO:0007669"/>
    <property type="project" value="InterPro"/>
</dbReference>
<evidence type="ECO:0000259" key="12">
    <source>
        <dbReference type="PROSITE" id="PS52004"/>
    </source>
</evidence>
<dbReference type="InterPro" id="IPR041618">
    <property type="entry name" value="PKS_DE"/>
</dbReference>
<dbReference type="InterPro" id="IPR014031">
    <property type="entry name" value="Ketoacyl_synth_C"/>
</dbReference>
<evidence type="ECO:0000256" key="4">
    <source>
        <dbReference type="ARBA" id="ARBA00022553"/>
    </source>
</evidence>
<feature type="domain" description="Carrier" evidence="11">
    <location>
        <begin position="3557"/>
        <end position="3632"/>
    </location>
</feature>
<evidence type="ECO:0000256" key="6">
    <source>
        <dbReference type="ARBA" id="ARBA00023194"/>
    </source>
</evidence>
<dbReference type="PROSITE" id="PS50075">
    <property type="entry name" value="CARRIER"/>
    <property type="match status" value="2"/>
</dbReference>
<comment type="pathway">
    <text evidence="2">Antibiotic biosynthesis.</text>
</comment>
<dbReference type="SMART" id="SM00826">
    <property type="entry name" value="PKS_DH"/>
    <property type="match status" value="1"/>
</dbReference>
<dbReference type="InterPro" id="IPR049551">
    <property type="entry name" value="PKS_DH_C"/>
</dbReference>
<dbReference type="SMART" id="SM00822">
    <property type="entry name" value="PKS_KR"/>
    <property type="match status" value="2"/>
</dbReference>
<dbReference type="SMART" id="SM00823">
    <property type="entry name" value="PKS_PP"/>
    <property type="match status" value="2"/>
</dbReference>
<evidence type="ECO:0000259" key="13">
    <source>
        <dbReference type="PROSITE" id="PS52019"/>
    </source>
</evidence>
<evidence type="ECO:0000313" key="15">
    <source>
        <dbReference type="EMBL" id="ANZ52469.1"/>
    </source>
</evidence>
<dbReference type="Pfam" id="PF22953">
    <property type="entry name" value="SpnB_Rossmann"/>
    <property type="match status" value="1"/>
</dbReference>
<keyword evidence="3" id="KW-0596">Phosphopantetheine</keyword>
<dbReference type="InterPro" id="IPR016036">
    <property type="entry name" value="Malonyl_transacylase_ACP-bd"/>
</dbReference>
<dbReference type="Pfam" id="PF00698">
    <property type="entry name" value="Acyl_transf_1"/>
    <property type="match status" value="2"/>
</dbReference>
<dbReference type="PANTHER" id="PTHR43775">
    <property type="entry name" value="FATTY ACID SYNTHASE"/>
    <property type="match status" value="1"/>
</dbReference>
<dbReference type="Pfam" id="PF08659">
    <property type="entry name" value="KR"/>
    <property type="match status" value="2"/>
</dbReference>
<name>Q846W6_STRVG</name>
<dbReference type="InterPro" id="IPR020806">
    <property type="entry name" value="PKS_PP-bd"/>
</dbReference>
<dbReference type="SMART" id="SM00825">
    <property type="entry name" value="PKS_KS"/>
    <property type="match status" value="2"/>
</dbReference>
<dbReference type="InterPro" id="IPR020843">
    <property type="entry name" value="ER"/>
</dbReference>
<organism evidence="14">
    <name type="scientific">Streptomyces virginiae</name>
    <name type="common">Streptomyces cinnamonensis</name>
    <dbReference type="NCBI Taxonomy" id="1961"/>
    <lineage>
        <taxon>Bacteria</taxon>
        <taxon>Bacillati</taxon>
        <taxon>Actinomycetota</taxon>
        <taxon>Actinomycetes</taxon>
        <taxon>Kitasatosporales</taxon>
        <taxon>Streptomycetaceae</taxon>
        <taxon>Streptomyces</taxon>
    </lineage>
</organism>
<dbReference type="SUPFAM" id="SSF47336">
    <property type="entry name" value="ACP-like"/>
    <property type="match status" value="2"/>
</dbReference>
<keyword evidence="4" id="KW-0597">Phosphoprotein</keyword>
<evidence type="ECO:0000256" key="2">
    <source>
        <dbReference type="ARBA" id="ARBA00004792"/>
    </source>
</evidence>
<dbReference type="Pfam" id="PF16197">
    <property type="entry name" value="KAsynt_C_assoc"/>
    <property type="match status" value="2"/>
</dbReference>
<evidence type="ECO:0000313" key="14">
    <source>
        <dbReference type="EMBL" id="AAO65806.1"/>
    </source>
</evidence>
<dbReference type="InterPro" id="IPR014043">
    <property type="entry name" value="Acyl_transferase_dom"/>
</dbReference>
<dbReference type="PROSITE" id="PS52019">
    <property type="entry name" value="PKS_MFAS_DH"/>
    <property type="match status" value="1"/>
</dbReference>
<evidence type="ECO:0000256" key="7">
    <source>
        <dbReference type="ARBA" id="ARBA00023268"/>
    </source>
</evidence>
<feature type="compositionally biased region" description="Gly residues" evidence="10">
    <location>
        <begin position="3717"/>
        <end position="3745"/>
    </location>
</feature>
<dbReference type="Gene3D" id="3.40.366.10">
    <property type="entry name" value="Malonyl-Coenzyme A Acyl Carrier Protein, domain 2"/>
    <property type="match status" value="2"/>
</dbReference>
<dbReference type="EMBL" id="KX263301">
    <property type="protein sequence ID" value="ANZ52469.1"/>
    <property type="molecule type" value="Genomic_DNA"/>
</dbReference>
<dbReference type="InterPro" id="IPR001227">
    <property type="entry name" value="Ac_transferase_dom_sf"/>
</dbReference>
<feature type="domain" description="PKS/mFAS DH" evidence="13">
    <location>
        <begin position="2485"/>
        <end position="2769"/>
    </location>
</feature>
<evidence type="ECO:0000256" key="1">
    <source>
        <dbReference type="ARBA" id="ARBA00001957"/>
    </source>
</evidence>
<dbReference type="SUPFAM" id="SSF53901">
    <property type="entry name" value="Thiolase-like"/>
    <property type="match status" value="2"/>
</dbReference>
<gene>
    <name evidence="14" type="primary">monAVIII</name>
</gene>
<dbReference type="NCBIfam" id="NF045894">
    <property type="entry name" value="PKS_plus_SDR"/>
    <property type="match status" value="1"/>
</dbReference>
<dbReference type="Pfam" id="PF00550">
    <property type="entry name" value="PP-binding"/>
    <property type="match status" value="2"/>
</dbReference>
<dbReference type="GO" id="GO:0004312">
    <property type="term" value="F:fatty acid synthase activity"/>
    <property type="evidence" value="ECO:0007669"/>
    <property type="project" value="TreeGrafter"/>
</dbReference>
<dbReference type="Pfam" id="PF14765">
    <property type="entry name" value="PS-DH"/>
    <property type="match status" value="1"/>
</dbReference>
<dbReference type="InterPro" id="IPR016035">
    <property type="entry name" value="Acyl_Trfase/lysoPLipase"/>
</dbReference>
<feature type="active site" description="Proton donor; for dehydratase activity" evidence="9">
    <location>
        <position position="2687"/>
    </location>
</feature>
<comment type="cofactor">
    <cofactor evidence="1">
        <name>pantetheine 4'-phosphate</name>
        <dbReference type="ChEBI" id="CHEBI:47942"/>
    </cofactor>
</comment>
<dbReference type="Gene3D" id="3.10.129.110">
    <property type="entry name" value="Polyketide synthase dehydratase"/>
    <property type="match status" value="1"/>
</dbReference>
<dbReference type="SMART" id="SM01294">
    <property type="entry name" value="PKS_PP_betabranch"/>
    <property type="match status" value="1"/>
</dbReference>
<keyword evidence="6" id="KW-0045">Antibiotic biosynthesis</keyword>
<dbReference type="PROSITE" id="PS00606">
    <property type="entry name" value="KS3_1"/>
    <property type="match status" value="2"/>
</dbReference>
<dbReference type="Pfam" id="PF00109">
    <property type="entry name" value="ketoacyl-synt"/>
    <property type="match status" value="2"/>
</dbReference>
<evidence type="ECO:0000256" key="5">
    <source>
        <dbReference type="ARBA" id="ARBA00022679"/>
    </source>
</evidence>
<feature type="region of interest" description="C-terminal hotdog fold" evidence="9">
    <location>
        <begin position="2626"/>
        <end position="2769"/>
    </location>
</feature>
<dbReference type="PANTHER" id="PTHR43775:SF51">
    <property type="entry name" value="INACTIVE PHENOLPHTHIOCEROL SYNTHESIS POLYKETIDE SYNTHASE TYPE I PKS1-RELATED"/>
    <property type="match status" value="1"/>
</dbReference>
<dbReference type="InterPro" id="IPR009081">
    <property type="entry name" value="PP-bd_ACP"/>
</dbReference>
<dbReference type="InterPro" id="IPR057326">
    <property type="entry name" value="KR_dom"/>
</dbReference>
<keyword evidence="7" id="KW-0511">Multifunctional enzyme</keyword>
<dbReference type="InterPro" id="IPR013968">
    <property type="entry name" value="PKS_KR"/>
</dbReference>
<reference evidence="15" key="3">
    <citation type="journal article" date="2016" name="J. Ind. Microbiol. Biotechnol.">
        <title>DasR positively controls monensin production at two-level regulation in Streptomyces cinnamonensis.</title>
        <authorList>
            <person name="Zhang Y."/>
            <person name="Lin C.Y."/>
            <person name="Li X.M."/>
            <person name="Tang Z.K."/>
            <person name="Qiao J."/>
            <person name="Zhao G.R."/>
        </authorList>
    </citation>
    <scope>NUCLEOTIDE SEQUENCE</scope>
    <source>
        <strain evidence="15">ST021</strain>
    </source>
</reference>
<dbReference type="InterPro" id="IPR016039">
    <property type="entry name" value="Thiolase-like"/>
</dbReference>
<evidence type="ECO:0000256" key="9">
    <source>
        <dbReference type="PROSITE-ProRule" id="PRU01363"/>
    </source>
</evidence>
<dbReference type="Pfam" id="PF02801">
    <property type="entry name" value="Ketoacyl-synt_C"/>
    <property type="match status" value="2"/>
</dbReference>
<dbReference type="Pfam" id="PF08990">
    <property type="entry name" value="Docking"/>
    <property type="match status" value="1"/>
</dbReference>
<dbReference type="Gene3D" id="6.10.140.1830">
    <property type="match status" value="1"/>
</dbReference>
<evidence type="ECO:0000256" key="10">
    <source>
        <dbReference type="SAM" id="MobiDB-lite"/>
    </source>
</evidence>
<feature type="domain" description="Ketosynthase family 3 (KS3)" evidence="12">
    <location>
        <begin position="1581"/>
        <end position="2007"/>
    </location>
</feature>
<feature type="region of interest" description="N-terminal hotdog fold" evidence="9">
    <location>
        <begin position="2485"/>
        <end position="2612"/>
    </location>
</feature>
<dbReference type="Pfam" id="PF21089">
    <property type="entry name" value="PKS_DH_N"/>
    <property type="match status" value="1"/>
</dbReference>
<dbReference type="InterPro" id="IPR055123">
    <property type="entry name" value="SpnB-like_Rossmann"/>
</dbReference>
<dbReference type="GO" id="GO:0033068">
    <property type="term" value="P:macrolide biosynthetic process"/>
    <property type="evidence" value="ECO:0007669"/>
    <property type="project" value="UniProtKB-ARBA"/>
</dbReference>
<dbReference type="InterPro" id="IPR020841">
    <property type="entry name" value="PKS_Beta-ketoAc_synthase_dom"/>
</dbReference>
<reference evidence="14" key="2">
    <citation type="journal article" date="2003" name="Mol. Microbiol.">
        <title>Analysis of the biosynthetic gene cluster for the polyether antibiotic monensin in Streptomyces cinnamonensis and evidence for the role of monB and monC genes in oxidative cyclization.</title>
        <authorList>
            <person name="Oliynyk M."/>
            <person name="Stark C.B."/>
            <person name="Bhatt A."/>
            <person name="Jones M.A."/>
            <person name="Hughes-Thomas Z.A."/>
            <person name="Wilkinson C."/>
            <person name="Oliynyk Z."/>
            <person name="Demydchuk Y."/>
            <person name="Staunton J."/>
            <person name="Leadlay P.F."/>
        </authorList>
    </citation>
    <scope>NUCLEOTIDE SEQUENCE</scope>
    <source>
        <strain evidence="14">ATCC15413</strain>
    </source>
</reference>
<dbReference type="InterPro" id="IPR020807">
    <property type="entry name" value="PKS_DH"/>
</dbReference>
<dbReference type="EMBL" id="AF440781">
    <property type="protein sequence ID" value="AAO65806.1"/>
    <property type="molecule type" value="Genomic_DNA"/>
</dbReference>
<dbReference type="CDD" id="cd00833">
    <property type="entry name" value="PKS"/>
    <property type="match status" value="2"/>
</dbReference>
<proteinExistence type="predicted"/>
<dbReference type="FunFam" id="1.10.1200.10:FF:000007">
    <property type="entry name" value="Probable polyketide synthase pks17"/>
    <property type="match status" value="2"/>
</dbReference>
<dbReference type="Gene3D" id="1.10.1200.10">
    <property type="entry name" value="ACP-like"/>
    <property type="match status" value="2"/>
</dbReference>
<dbReference type="InterPro" id="IPR036291">
    <property type="entry name" value="NAD(P)-bd_dom_sf"/>
</dbReference>
<dbReference type="InterPro" id="IPR014030">
    <property type="entry name" value="Ketoacyl_synth_N"/>
</dbReference>
<sequence>MSNEEKLLDHLKWVTAELRQARQRLHDKESTEPVAIVGMACRYPGGARSAEDLWELVRDGGDAVAGFPDDRGWDLESLYHPDPEHPATSYVRDGAFLYDAGHFDAEFFGISPREATAMDPQQRLLLETAWEAIEHAGMNPHALKGSDTGVFTGVSAHDYLTLISQTASDVEGYIGTGNLGSVVSGRISYTVGLEGPAVTVDTACSSSLVAIHLASQALRQGECSLALAGGSTVMATPGSFTEFSRQRGLAPDGRCKPFAAAADGTGWGEGAGVVALELLSEARRRGHKVLAVIRGSATNQDGTSNGLAAPNGPSQERVIRAALANARLSAEDIDAVEAHGTGTTLGDPIEAQALIATYGQGRPEDRPLWLGSVKSNIGHTQAAAGVAGVIKMVMAMRNGLLPTSLHIDAPSPHVQWEQGSVRLLSEPVDWPAERTRRAGISAFGISGTNAHLILEEAPPEEDAPGPVAAEPGGVVPWVVSGRTPDALREQARRLGEFAAGLADASVSEVGWSLATTRALFDQRAVVVGRDLAQAGASLEALAAGEASADVVAGVAGDVGPGPVLVFPGQGSQWVGMGAQLLDESPVFAARIAECEQALSAHVDWSLSDVLRGDGSELSRVEVVQPVLWAVMVSLAAVWADYGITPAAVIGHSQGEMAAACVAGALSLEDAARIVAVRSDALRQLQGHGDMASLSTGAEQAAELIGDRPGVVVAAVNGPSSTVISGPPEHVAAVVADAEAQGLRARVIDVRYASHGPQIDQLHDLLTDRLADIQPTTTDVAFYSTVTAERLDDTTALDTAYWVTNLRQPVRFADTIEALLADGYRLFIEASPHPVLNLGIQETIEQQAGAAGTAVTIPTLRRDHGDTTQLTRAAAHAFTAGAPVDWRRWFPADPTPRTVDLPTYAFQHKHYWVEPPAAVAAVGGGHDPVEARVWQAIEDLDIDALAGSLEIEGQAESVGALESALPVLSAWRRRHREQSTVDSWRYQVTWKHLPDVPAPELSGAWLLLVPAAHADHPAVLATAQTLTAHGGEVRRHVVDARAMERTELAQELRVLMDGAAFAGVVNLLALDEEPHPEHSAVPAGLAATTALVQALADNGADIAVRTLTQGAVSTSAGDALTHPVQAQVWGLGRVAALEYPRLWGGLVDLPARIDHQTLARLAAALVPQDEDQISIRPSGVHARRLAHAPANTVGSGLGWRPDGTTLITGGTGGIGAVLARWLARAGAPHLLLTSRRGPDAPGAQELAAELTELGAAVTVTACDVGDREQVRRLIDDVPAEHPLTAVIHAAGVPNYIGLGDVSGAELDEVLRPKALAAHHLHELTRELPLSAFVMFSSGAGVWGSGQQGAYGAANHFLDALAEHRRAEGLPATSIAWGPWAEAGMAADQAALTFFSRFGLHPLSPELCVKALQQALDAGETTLTVANFDWAQFTSTFTAQRPSPLLADLPENRRASAPAAQQEDATEASSLQQELTEAKPAQQRQLLLQHVRSQAAATLGHSDVDAVPATKPFQELGFDSLTAVELRNRLNKSTGLTLPTTVVFDHPTPDALTDVLRAELSGDAAASADPVRAAGASRGAADDEPIAIVGMACRYPGDVRSAEELWDLVAAGKDAMGAFPDDRGWDLETLYDPDPESRGTSYVREGGFLYDAGDFDAGFFGISPREAVAMDPQQRLLLETAWEAIERAGLDRETLKGSDAGVFTGLTIFDYLALVGEQPTEVEGYIGTGNLGCVASGRVSYVLGLEGPAMTIDTGCSSSLVAIHQAAHALRQGECSLALAGGATVMATPGSFVEFSLQRGLAKDGRCKPFAAAADGTGWAEGVGLVVLERLSEARRNGHNVLAVIRGSAINQDGTSNGLTAPNGQAQQRVIRQALANARLSAEDVDAVEAHGTGTMLGDPIEASALVATYGKERPADRPLWLGSIKSNIGHAQASAGVAGVIKMVMALRNEQLPASLHIDAPTPHVDWDGSGVRLLSEPVSWPRGERPRRAGVSAFGISGTNAHLILEQAPDAPEPVTAPAEDAAAPAGVVPWVVSARGEEALRAQARLLADRATADPRLASPLDVGWSLVKTRSVFENRAVVVGKDRQTLLAGLRSLAAGEPSPDVVEGAVQGASGAGPVLVFPGQGSQWVGMGAQLLDESPVFAARIAECERALSAHVDWSLSAVLRGDGSELSRVEVVQPVLWAVMVSLASVWADYGITPAAVIGHSQGEMAAACVAGALSLEDAARIVAVRSDALRQLMGQGDMASLGAGSEQVAELIGDRPGVCVAAVNGPSSTVISGPPEHVAAVVADAEARGLRARVIDVGYASHGPQIDQLHDLLTERLADIRPTTTDVAFYSTVTAERLDDTTTLDTDYWVTNLRQPVRFADTIEALLADGYRLFIEASPHPVLNLGMEETIERADMPATVVPTLRRDHGDAAQLTRAAAQAFGAGAEVDWTGWFPAVPLPRVVDLPTYAFQRERFWLEGRRGLAGDPAGLGLASAGHPLLGAAVELADGGSHLLTGRISPRDQAWLAEHRVMDTVLLPGSAFVELALQAAVRAGCAELAELTLHTPLAFGDEGAGAVDVQVVVGSVAEDGRRPVTVHSRPTGEGEEAVWTRHAAGVVAPPGPDAGDASFGGTWPPPGATPVGEQDPYGELASYGYDFGPGSQGLVSAWRLGDDLFAEVALPEAESGRADRYQVHPVLLDATLHALILDAVTSSADTDQVLLPFSWSGLRVHAPGAEKLRVRIARTAPDQLALTAVDGGGGGEPVLTLESLTVRPVAAHQIAGARAADRDALFRLVWMEVAARAEETGGGAPRAAVLAPVESGPMGGTSAGALADALSDALAAGPVWDTFGALRDGVAAGGEAPDVVLAVCAAPGAGAGAVADADGRGGDPAGYARLATVSLLSLLKEWVDDPAFAATRLVVVTRGAVAARPGETAGDLAGASLWGLVRSAQAENPGRLTLLDVDGLESSPATLTGVLASGEPELALRDGRAYVPRLVRDDASVRLVPPVGSLTWRLARCQEAGGGQQLSLVDAPEAGRALEPHEVRVAVRAAAPGPLTAGQVEGAGVVTEVGGEVGSVAVGDRVMGLFDAVGPVAVTDAALLMPVPAGWSWAQAAGSLGAYVSAYHVLADVVAPRGGETLLVGEETGSVGRAVLRLALAGRWRVEAVDGASTADDSGAERAADVTLRHEGALVVHRAGGRPDEGQAVVPPEPGRVREILAELTELTELAEITESAEPGLPAERGDSRALTPLDITVWDIRQAPAAMAAPPSAGTTVFSLPPAFDPEGTVLVTGGTGALGSLTARHLVERYGARHLLLSSRRGADAPGALELAADLSALGARVTFAACDPGDRDEAAALLAAVPSDHPLTAVFHCAGTVNDAVVQNLTAEQVEEVMRVKADAAWHLHELTRDADLSAFVLYSSVAGLLGGPGQGSYTAANAFLDALARHRHDGGAAATSLAWGYWELASGMSGRLTDADRARHARAGVVGLGADEGLALLDAAWAGGLPLYAPVRLDLARMRRQAQSHPAPALLRDLVRGGSKSGGGAVSAGAAALLKSLGAMSDPEREEALLDLVCTHIAAVLGYDAATPVNATQGLRELGFDSLTAVELRNRLSAATGLKLPATFVFDHPNPAELAAQLRQELAPRAADPLADVLAEFERIEDSLLSVSSKDGSARAELAGRLRATLARLDAPQDTAGEVAVATRTRIQDASADEIFAFIDRDLGRDGASGQGNGQPTGQGNGHGNGNGNGNGNGHGQAVEGQR</sequence>
<reference evidence="14" key="1">
    <citation type="thesis" date="1999" institute="University of Cambridge">
        <title>The gene cluster for monensin biosynthesis.</title>
        <authorList>
            <person name="Oliynyk M."/>
        </authorList>
    </citation>
    <scope>NUCLEOTIDE SEQUENCE</scope>
    <source>
        <strain evidence="14">ATCC15413</strain>
    </source>
</reference>
<evidence type="ECO:0000256" key="3">
    <source>
        <dbReference type="ARBA" id="ARBA00022450"/>
    </source>
</evidence>
<dbReference type="InterPro" id="IPR011032">
    <property type="entry name" value="GroES-like_sf"/>
</dbReference>
<keyword evidence="8" id="KW-0012">Acyltransferase</keyword>
<dbReference type="SMART" id="SM00827">
    <property type="entry name" value="PKS_AT"/>
    <property type="match status" value="2"/>
</dbReference>
<dbReference type="Gene3D" id="3.40.50.11460">
    <property type="match status" value="1"/>
</dbReference>
<dbReference type="FunFam" id="3.40.47.10:FF:000019">
    <property type="entry name" value="Polyketide synthase type I"/>
    <property type="match status" value="2"/>
</dbReference>
<dbReference type="SUPFAM" id="SSF52151">
    <property type="entry name" value="FabD/lysophospholipase-like"/>
    <property type="match status" value="2"/>
</dbReference>
<dbReference type="Gene3D" id="3.30.70.3290">
    <property type="match status" value="2"/>
</dbReference>
<dbReference type="Gene3D" id="3.90.180.10">
    <property type="entry name" value="Medium-chain alcohol dehydrogenases, catalytic domain"/>
    <property type="match status" value="1"/>
</dbReference>
<dbReference type="CDD" id="cd08956">
    <property type="entry name" value="KR_3_FAS_SDR_x"/>
    <property type="match status" value="1"/>
</dbReference>
<dbReference type="PROSITE" id="PS00012">
    <property type="entry name" value="PHOSPHOPANTETHEINE"/>
    <property type="match status" value="2"/>
</dbReference>
<feature type="region of interest" description="Disordered" evidence="10">
    <location>
        <begin position="1451"/>
        <end position="1481"/>
    </location>
</feature>
<accession>Q846W6</accession>
<dbReference type="InterPro" id="IPR049900">
    <property type="entry name" value="PKS_mFAS_DH"/>
</dbReference>
<dbReference type="CDD" id="cd08952">
    <property type="entry name" value="KR_1_SDR_x"/>
    <property type="match status" value="1"/>
</dbReference>
<dbReference type="Gene3D" id="3.40.50.720">
    <property type="entry name" value="NAD(P)-binding Rossmann-like Domain"/>
    <property type="match status" value="3"/>
</dbReference>
<dbReference type="InterPro" id="IPR049552">
    <property type="entry name" value="PKS_DH_N"/>
</dbReference>
<feature type="domain" description="Ketosynthase family 3 (KS3)" evidence="12">
    <location>
        <begin position="31"/>
        <end position="456"/>
    </location>
</feature>
<dbReference type="PROSITE" id="PS52004">
    <property type="entry name" value="KS3_2"/>
    <property type="match status" value="2"/>
</dbReference>
<dbReference type="InterPro" id="IPR006162">
    <property type="entry name" value="Ppantetheine_attach_site"/>
</dbReference>
<dbReference type="InterPro" id="IPR018201">
    <property type="entry name" value="Ketoacyl_synth_AS"/>
</dbReference>
<dbReference type="SUPFAM" id="SSF55048">
    <property type="entry name" value="Probable ACP-binding domain of malonyl-CoA ACP transacylase"/>
    <property type="match status" value="2"/>
</dbReference>
<dbReference type="FunFam" id="3.40.366.10:FF:000002">
    <property type="entry name" value="Probable polyketide synthase 2"/>
    <property type="match status" value="2"/>
</dbReference>
<dbReference type="GO" id="GO:0016491">
    <property type="term" value="F:oxidoreductase activity"/>
    <property type="evidence" value="ECO:0007669"/>
    <property type="project" value="InterPro"/>
</dbReference>
<feature type="active site" description="Proton acceptor; for dehydratase activity" evidence="9">
    <location>
        <position position="2517"/>
    </location>
</feature>
<dbReference type="SUPFAM" id="SSF51735">
    <property type="entry name" value="NAD(P)-binding Rossmann-fold domains"/>
    <property type="match status" value="4"/>
</dbReference>
<keyword evidence="5" id="KW-0808">Transferase</keyword>
<evidence type="ECO:0000259" key="11">
    <source>
        <dbReference type="PROSITE" id="PS50075"/>
    </source>
</evidence>
<dbReference type="InterPro" id="IPR032821">
    <property type="entry name" value="PKS_assoc"/>
</dbReference>
<dbReference type="SUPFAM" id="SSF50129">
    <property type="entry name" value="GroES-like"/>
    <property type="match status" value="1"/>
</dbReference>
<protein>
    <submittedName>
        <fullName evidence="15">MonAVIII</fullName>
    </submittedName>
    <submittedName>
        <fullName evidence="14">Monensin polyketide synthase modules 11 and 12</fullName>
    </submittedName>
</protein>
<feature type="region of interest" description="Disordered" evidence="10">
    <location>
        <begin position="3713"/>
        <end position="3753"/>
    </location>
</feature>
<dbReference type="InterPro" id="IPR042104">
    <property type="entry name" value="PKS_dehydratase_sf"/>
</dbReference>